<evidence type="ECO:0000313" key="1">
    <source>
        <dbReference type="EMBL" id="PIC21432.1"/>
    </source>
</evidence>
<keyword evidence="2" id="KW-1185">Reference proteome</keyword>
<dbReference type="AlphaFoldDB" id="A0A2G5T2J1"/>
<protein>
    <submittedName>
        <fullName evidence="1">Uncharacterized protein</fullName>
    </submittedName>
</protein>
<name>A0A2G5T2J1_9PELO</name>
<organism evidence="1 2">
    <name type="scientific">Caenorhabditis nigoni</name>
    <dbReference type="NCBI Taxonomy" id="1611254"/>
    <lineage>
        <taxon>Eukaryota</taxon>
        <taxon>Metazoa</taxon>
        <taxon>Ecdysozoa</taxon>
        <taxon>Nematoda</taxon>
        <taxon>Chromadorea</taxon>
        <taxon>Rhabditida</taxon>
        <taxon>Rhabditina</taxon>
        <taxon>Rhabditomorpha</taxon>
        <taxon>Rhabditoidea</taxon>
        <taxon>Rhabditidae</taxon>
        <taxon>Peloderinae</taxon>
        <taxon>Caenorhabditis</taxon>
    </lineage>
</organism>
<gene>
    <name evidence="1" type="primary">Cnig_chr_X.g26264</name>
    <name evidence="1" type="ORF">B9Z55_026264</name>
</gene>
<proteinExistence type="predicted"/>
<sequence>MSASEVGEKCFYEGEWETIHLVERCKVMLTRNQNQKKRLVNGSVGILKRINKASLTIRFPAFCEGPDIWSRFGLHSVIEGKRLGAGSPDSMSIDGTPIGRHCGNWGG</sequence>
<dbReference type="Proteomes" id="UP000230233">
    <property type="component" value="Chromosome X"/>
</dbReference>
<evidence type="ECO:0000313" key="2">
    <source>
        <dbReference type="Proteomes" id="UP000230233"/>
    </source>
</evidence>
<reference evidence="2" key="1">
    <citation type="submission" date="2017-10" db="EMBL/GenBank/DDBJ databases">
        <title>Rapid genome shrinkage in a self-fertile nematode reveals novel sperm competition proteins.</title>
        <authorList>
            <person name="Yin D."/>
            <person name="Schwarz E.M."/>
            <person name="Thomas C.G."/>
            <person name="Felde R.L."/>
            <person name="Korf I.F."/>
            <person name="Cutter A.D."/>
            <person name="Schartner C.M."/>
            <person name="Ralston E.J."/>
            <person name="Meyer B.J."/>
            <person name="Haag E.S."/>
        </authorList>
    </citation>
    <scope>NUCLEOTIDE SEQUENCE [LARGE SCALE GENOMIC DNA]</scope>
    <source>
        <strain evidence="2">JU1422</strain>
    </source>
</reference>
<dbReference type="Gene3D" id="2.30.30.940">
    <property type="match status" value="1"/>
</dbReference>
<accession>A0A2G5T2J1</accession>
<comment type="caution">
    <text evidence="1">The sequence shown here is derived from an EMBL/GenBank/DDBJ whole genome shotgun (WGS) entry which is preliminary data.</text>
</comment>
<dbReference type="EMBL" id="PDUG01000006">
    <property type="protein sequence ID" value="PIC21432.1"/>
    <property type="molecule type" value="Genomic_DNA"/>
</dbReference>